<dbReference type="SUPFAM" id="SSF50939">
    <property type="entry name" value="Sialidases"/>
    <property type="match status" value="1"/>
</dbReference>
<proteinExistence type="inferred from homology"/>
<keyword evidence="4" id="KW-0732">Signal</keyword>
<organism evidence="6 7">
    <name type="scientific">Anaerohalosphaera lusitana</name>
    <dbReference type="NCBI Taxonomy" id="1936003"/>
    <lineage>
        <taxon>Bacteria</taxon>
        <taxon>Pseudomonadati</taxon>
        <taxon>Planctomycetota</taxon>
        <taxon>Phycisphaerae</taxon>
        <taxon>Sedimentisphaerales</taxon>
        <taxon>Anaerohalosphaeraceae</taxon>
        <taxon>Anaerohalosphaera</taxon>
    </lineage>
</organism>
<evidence type="ECO:0000256" key="2">
    <source>
        <dbReference type="ARBA" id="ARBA00009348"/>
    </source>
</evidence>
<dbReference type="Pfam" id="PF13088">
    <property type="entry name" value="BNR_2"/>
    <property type="match status" value="1"/>
</dbReference>
<dbReference type="InterPro" id="IPR036278">
    <property type="entry name" value="Sialidase_sf"/>
</dbReference>
<feature type="signal peptide" evidence="4">
    <location>
        <begin position="1"/>
        <end position="22"/>
    </location>
</feature>
<dbReference type="InterPro" id="IPR011040">
    <property type="entry name" value="Sialidase"/>
</dbReference>
<gene>
    <name evidence="6" type="primary">nedA_3</name>
    <name evidence="6" type="ORF">STSP2_01343</name>
</gene>
<evidence type="ECO:0000259" key="5">
    <source>
        <dbReference type="Pfam" id="PF13088"/>
    </source>
</evidence>
<dbReference type="Gene3D" id="2.120.10.10">
    <property type="match status" value="1"/>
</dbReference>
<dbReference type="GO" id="GO:0006689">
    <property type="term" value="P:ganglioside catabolic process"/>
    <property type="evidence" value="ECO:0007669"/>
    <property type="project" value="TreeGrafter"/>
</dbReference>
<dbReference type="PANTHER" id="PTHR10628">
    <property type="entry name" value="SIALIDASE"/>
    <property type="match status" value="1"/>
</dbReference>
<evidence type="ECO:0000256" key="4">
    <source>
        <dbReference type="SAM" id="SignalP"/>
    </source>
</evidence>
<name>A0A1U9NKB8_9BACT</name>
<dbReference type="Gene3D" id="2.60.120.260">
    <property type="entry name" value="Galactose-binding domain-like"/>
    <property type="match status" value="1"/>
</dbReference>
<feature type="domain" description="Sialidase" evidence="5">
    <location>
        <begin position="798"/>
        <end position="1093"/>
    </location>
</feature>
<dbReference type="GO" id="GO:0009313">
    <property type="term" value="P:oligosaccharide catabolic process"/>
    <property type="evidence" value="ECO:0007669"/>
    <property type="project" value="TreeGrafter"/>
</dbReference>
<keyword evidence="7" id="KW-1185">Reference proteome</keyword>
<dbReference type="GO" id="GO:0005737">
    <property type="term" value="C:cytoplasm"/>
    <property type="evidence" value="ECO:0007669"/>
    <property type="project" value="TreeGrafter"/>
</dbReference>
<accession>A0A1U9NKB8</accession>
<dbReference type="PANTHER" id="PTHR10628:SF30">
    <property type="entry name" value="EXO-ALPHA-SIALIDASE"/>
    <property type="match status" value="1"/>
</dbReference>
<dbReference type="AlphaFoldDB" id="A0A1U9NKB8"/>
<dbReference type="GO" id="GO:0004308">
    <property type="term" value="F:exo-alpha-sialidase activity"/>
    <property type="evidence" value="ECO:0007669"/>
    <property type="project" value="UniProtKB-EC"/>
</dbReference>
<dbReference type="EC" id="3.2.1.18" evidence="3"/>
<protein>
    <recommendedName>
        <fullName evidence="3">exo-alpha-sialidase</fullName>
        <ecNumber evidence="3">3.2.1.18</ecNumber>
    </recommendedName>
</protein>
<dbReference type="KEGG" id="alus:STSP2_01343"/>
<dbReference type="CDD" id="cd15482">
    <property type="entry name" value="Sialidase_non-viral"/>
    <property type="match status" value="1"/>
</dbReference>
<dbReference type="InterPro" id="IPR026856">
    <property type="entry name" value="Sialidase_fam"/>
</dbReference>
<dbReference type="RefSeq" id="WP_146660962.1">
    <property type="nucleotide sequence ID" value="NZ_CP019791.1"/>
</dbReference>
<sequence length="1124" mass="122257" precursor="true">MSKRFVLSMLVVTILLCAVSQAVTLPQSDDLAWRYDMDVQPNNQDLDLNGVDDWFDGGAPTVSGGVAVGGVESEYYRTDFGGSIWRANVTGSAFTIEFSVQVLNTGTEGTAGTLGCYARNPATGGGPYFNVARSGQSLINSQATLDLGTQDNTDAQHVFRIAREEDGSVWIWRDGELLNPDGLPLTGDLAVFNGDILQIGDIWSSGHSGDYELDYVALDSAAYAPEPGLFQWVYDMDVQPNNQDLDGNGIDDWADAGAPAVSDGVALGGVESEFFRNDFDGSIWRNNIQGMEFTVEFSVQILNGGTEGTAGTMGCYVRNPAAAGGPYFTIARTGQTYIDSTGSIQLGTHDNTDGQHIFRITRESDGSVWVWRDGELLNPNAQPLIGDKAITYYNLVKIGDIWSSGLSGEYELDYIALTDQSVVQGDSAPQQIVFQDDFEAYDVDNPTDFSVNDQPTGNWQADPSIADSSRIFDTGNFGGTRLWISHVDGTELMSKPLPVDPATDYKFSAAIMSETSSGTSQLDVSYDILIGEDPATATSAISGPVQIVTTGDDADIADSKQDHIFEHEFTTPITSSADNLYIVINRIGVNQVGAWLGVDDVQLEKYPTIYIEETDETTQVEEAGVTDSYEINLAYAPVADITVTATPDAQLDLGNGAGQPITLTFTPDGALTQTVTVSAVDDNVSEGPQNAEITHTVDSTDAEFVALRAVSVLIDDDERYCGDEHTVYLAGDLNKDCYLTIDDLAIFAEDWLECSDPVNDDCIANIPIEPLRQTDVYVSGQDNINTYRIPSLITAPDGTLLAFCEARKYSSRDKSPSMMVVKRSFDNGLTWGPMEILHDAGQHAAMDPMPVVDESNGRLWLLYELWPEGWDSNPQPGLTTPPSTTIWAQYTDDNGETWSGPTDITEQVKKPEWEYYANGPGRAIQTVGGSHPGRMIVACSHNGGTDGTQHYYYSDDHGQTWQLGDGYLNTGSESQMVELIDGTLLWNIRGGGAAGRRISYSYDDGQTWTSVTNDPALIEPGGCQASLLRYTRTDQGYNQNRILFSNPASTSSRVNMTVKMSYDECDTWPVAKQIYGGSSAYSCLTILDDGSIGLLYEADGYGRIRFARFTLRWLTDGEDWLGKP</sequence>
<keyword evidence="6" id="KW-0326">Glycosidase</keyword>
<dbReference type="Proteomes" id="UP000189674">
    <property type="component" value="Chromosome"/>
</dbReference>
<evidence type="ECO:0000313" key="6">
    <source>
        <dbReference type="EMBL" id="AQT68188.1"/>
    </source>
</evidence>
<dbReference type="GO" id="GO:0016020">
    <property type="term" value="C:membrane"/>
    <property type="evidence" value="ECO:0007669"/>
    <property type="project" value="TreeGrafter"/>
</dbReference>
<evidence type="ECO:0000256" key="3">
    <source>
        <dbReference type="ARBA" id="ARBA00012733"/>
    </source>
</evidence>
<dbReference type="STRING" id="1936003.STSP2_01343"/>
<comment type="similarity">
    <text evidence="2">Belongs to the glycosyl hydrolase 33 family.</text>
</comment>
<feature type="chain" id="PRO_5012030185" description="exo-alpha-sialidase" evidence="4">
    <location>
        <begin position="23"/>
        <end position="1124"/>
    </location>
</feature>
<keyword evidence="6" id="KW-0378">Hydrolase</keyword>
<dbReference type="OrthoDB" id="7294637at2"/>
<comment type="catalytic activity">
    <reaction evidence="1">
        <text>Hydrolysis of alpha-(2-&gt;3)-, alpha-(2-&gt;6)-, alpha-(2-&gt;8)- glycosidic linkages of terminal sialic acid residues in oligosaccharides, glycoproteins, glycolipids, colominic acid and synthetic substrates.</text>
        <dbReference type="EC" id="3.2.1.18"/>
    </reaction>
</comment>
<evidence type="ECO:0000256" key="1">
    <source>
        <dbReference type="ARBA" id="ARBA00000427"/>
    </source>
</evidence>
<reference evidence="7" key="1">
    <citation type="submission" date="2017-02" db="EMBL/GenBank/DDBJ databases">
        <title>Comparative genomics and description of representatives of a novel lineage of planctomycetes thriving in anoxic sediments.</title>
        <authorList>
            <person name="Spring S."/>
            <person name="Bunk B."/>
            <person name="Sproer C."/>
        </authorList>
    </citation>
    <scope>NUCLEOTIDE SEQUENCE [LARGE SCALE GENOMIC DNA]</scope>
    <source>
        <strain evidence="7">ST-NAGAB-D1</strain>
    </source>
</reference>
<evidence type="ECO:0000313" key="7">
    <source>
        <dbReference type="Proteomes" id="UP000189674"/>
    </source>
</evidence>
<dbReference type="EMBL" id="CP019791">
    <property type="protein sequence ID" value="AQT68188.1"/>
    <property type="molecule type" value="Genomic_DNA"/>
</dbReference>